<gene>
    <name evidence="1" type="ORF">ALEPTO_LOCUS8520</name>
</gene>
<reference evidence="1" key="1">
    <citation type="submission" date="2021-06" db="EMBL/GenBank/DDBJ databases">
        <authorList>
            <person name="Kallberg Y."/>
            <person name="Tangrot J."/>
            <person name="Rosling A."/>
        </authorList>
    </citation>
    <scope>NUCLEOTIDE SEQUENCE</scope>
    <source>
        <strain evidence="1">FL130A</strain>
    </source>
</reference>
<dbReference type="AlphaFoldDB" id="A0A9N9CS81"/>
<feature type="non-terminal residue" evidence="1">
    <location>
        <position position="313"/>
    </location>
</feature>
<dbReference type="Proteomes" id="UP000789508">
    <property type="component" value="Unassembled WGS sequence"/>
</dbReference>
<evidence type="ECO:0000313" key="1">
    <source>
        <dbReference type="EMBL" id="CAG8610048.1"/>
    </source>
</evidence>
<evidence type="ECO:0000313" key="2">
    <source>
        <dbReference type="Proteomes" id="UP000789508"/>
    </source>
</evidence>
<organism evidence="1 2">
    <name type="scientific">Ambispora leptoticha</name>
    <dbReference type="NCBI Taxonomy" id="144679"/>
    <lineage>
        <taxon>Eukaryota</taxon>
        <taxon>Fungi</taxon>
        <taxon>Fungi incertae sedis</taxon>
        <taxon>Mucoromycota</taxon>
        <taxon>Glomeromycotina</taxon>
        <taxon>Glomeromycetes</taxon>
        <taxon>Archaeosporales</taxon>
        <taxon>Ambisporaceae</taxon>
        <taxon>Ambispora</taxon>
    </lineage>
</organism>
<keyword evidence="2" id="KW-1185">Reference proteome</keyword>
<accession>A0A9N9CS81</accession>
<proteinExistence type="predicted"/>
<dbReference type="OrthoDB" id="2339353at2759"/>
<protein>
    <submittedName>
        <fullName evidence="1">8555_t:CDS:1</fullName>
    </submittedName>
</protein>
<comment type="caution">
    <text evidence="1">The sequence shown here is derived from an EMBL/GenBank/DDBJ whole genome shotgun (WGS) entry which is preliminary data.</text>
</comment>
<name>A0A9N9CS81_9GLOM</name>
<sequence length="313" mass="35222">LAYLVYLITQMVGEVPHLTTSTRIDDQLPAPVFELDGPTGMAYNATCDFLNINLTVIKTNDGKTCNEFLSSNSDYGYTIYYFNNTGNIPINLTDDSIYGIQVQIQLNSNPSNLESLDNDNPALFSGLHIYLYDATIDNIDFSKKKGNASVAYEEALDSNDYLIPPNQNLLTRTTRHRLNTSQLWKYTTKAELDTTVLSILSSLGGGFGLGMAIYAFCFGAPQIGPWGWAQEVYGCRHKLKMKLGERFHDFVPLVDEKPNYDDLDESESARITALERRSEALELFLRDYVVDVGDLEEFTDSYRKKSQNSNSEK</sequence>
<dbReference type="EMBL" id="CAJVPS010004975">
    <property type="protein sequence ID" value="CAG8610048.1"/>
    <property type="molecule type" value="Genomic_DNA"/>
</dbReference>